<feature type="domain" description="Thiamine pyrophosphate enzyme N-terminal TPP-binding" evidence="13">
    <location>
        <begin position="6"/>
        <end position="116"/>
    </location>
</feature>
<dbReference type="GO" id="GO:0009099">
    <property type="term" value="P:L-valine biosynthetic process"/>
    <property type="evidence" value="ECO:0007669"/>
    <property type="project" value="UniProtKB-UniPathway"/>
</dbReference>
<dbReference type="InterPro" id="IPR045229">
    <property type="entry name" value="TPP_enz"/>
</dbReference>
<evidence type="ECO:0000256" key="1">
    <source>
        <dbReference type="ARBA" id="ARBA00004974"/>
    </source>
</evidence>
<protein>
    <recommendedName>
        <fullName evidence="4">acetolactate synthase</fullName>
        <ecNumber evidence="4">2.2.1.6</ecNumber>
    </recommendedName>
</protein>
<evidence type="ECO:0000256" key="10">
    <source>
        <dbReference type="RuleBase" id="RU362132"/>
    </source>
</evidence>
<evidence type="ECO:0000259" key="12">
    <source>
        <dbReference type="Pfam" id="PF02775"/>
    </source>
</evidence>
<comment type="pathway">
    <text evidence="1">Amino-acid biosynthesis; L-isoleucine biosynthesis; L-isoleucine from 2-oxobutanoate: step 1/4.</text>
</comment>
<comment type="similarity">
    <text evidence="3 10">Belongs to the TPP enzyme family.</text>
</comment>
<dbReference type="Pfam" id="PF02776">
    <property type="entry name" value="TPP_enzyme_N"/>
    <property type="match status" value="1"/>
</dbReference>
<dbReference type="GO" id="GO:0050660">
    <property type="term" value="F:flavin adenine dinucleotide binding"/>
    <property type="evidence" value="ECO:0007669"/>
    <property type="project" value="TreeGrafter"/>
</dbReference>
<sequence length="536" mass="58010">MAEFLTVPQAVARALAKHVHHTFGVMGNGNARFIEELGAQNVPYTAVRHEMAAAAAADSYFRGTRKLALATTSYGPAFTNLLTGLAEATLAHTPLVCVVGDAPVWGQRPHDVDQVALAQALNIPYYTVSANSAVEETVQAVETAFNKNTPVIIAIPYNLTDQMAVLRSQTPEPNIWPQPALARDEMLAQTLNDARHPLIVAGRGALSARKEVLELASLLRCDVATTAPAQGFFPYEGPWRHVGIVGGFAPADGAINAAMADVVLVLGAGLNKYTTAFGDAFHPEAVVIQIDLVPDKTHERVDMFYQADVREAVRQILPDVEQRDREIPPPLGYPDPPRMCMDARWDPRGLIAELDTILPAEKMMVTDGGNFIGWPNMYFSFHEPDSVILTGTSSEAIGMGWASAIGVSLAAQEKDRFMVAVLGDGGALMGLADAESFLRVTKRGVVIIMNDEAYGSEYQQYKGPNYPEESIFIAGVDFAAIFRAFGGNAITVRNESDLDEFKKWVDSGKDGVYLLDCHISRSIAGPFIGKAFSTKE</sequence>
<dbReference type="Pfam" id="PF02775">
    <property type="entry name" value="TPP_enzyme_C"/>
    <property type="match status" value="1"/>
</dbReference>
<evidence type="ECO:0000256" key="3">
    <source>
        <dbReference type="ARBA" id="ARBA00007812"/>
    </source>
</evidence>
<dbReference type="PANTHER" id="PTHR18968">
    <property type="entry name" value="THIAMINE PYROPHOSPHATE ENZYMES"/>
    <property type="match status" value="1"/>
</dbReference>
<accession>A0A2A9DMV6</accession>
<dbReference type="GO" id="GO:0005948">
    <property type="term" value="C:acetolactate synthase complex"/>
    <property type="evidence" value="ECO:0007669"/>
    <property type="project" value="TreeGrafter"/>
</dbReference>
<evidence type="ECO:0000259" key="11">
    <source>
        <dbReference type="Pfam" id="PF00205"/>
    </source>
</evidence>
<dbReference type="GO" id="GO:0000287">
    <property type="term" value="F:magnesium ion binding"/>
    <property type="evidence" value="ECO:0007669"/>
    <property type="project" value="InterPro"/>
</dbReference>
<name>A0A2A9DMV6_9CORY</name>
<evidence type="ECO:0000259" key="13">
    <source>
        <dbReference type="Pfam" id="PF02776"/>
    </source>
</evidence>
<organism evidence="14 15">
    <name type="scientific">Corynebacterium renale</name>
    <dbReference type="NCBI Taxonomy" id="1724"/>
    <lineage>
        <taxon>Bacteria</taxon>
        <taxon>Bacillati</taxon>
        <taxon>Actinomycetota</taxon>
        <taxon>Actinomycetes</taxon>
        <taxon>Mycobacteriales</taxon>
        <taxon>Corynebacteriaceae</taxon>
        <taxon>Corynebacterium</taxon>
    </lineage>
</organism>
<evidence type="ECO:0000256" key="2">
    <source>
        <dbReference type="ARBA" id="ARBA00005025"/>
    </source>
</evidence>
<feature type="domain" description="Thiamine pyrophosphate enzyme central" evidence="11">
    <location>
        <begin position="187"/>
        <end position="316"/>
    </location>
</feature>
<dbReference type="STRING" id="1724.GCA_001044175_00615"/>
<reference evidence="14 15" key="1">
    <citation type="submission" date="2017-10" db="EMBL/GenBank/DDBJ databases">
        <title>Sequencing the genomes of 1000 actinobacteria strains.</title>
        <authorList>
            <person name="Klenk H.-P."/>
        </authorList>
    </citation>
    <scope>NUCLEOTIDE SEQUENCE [LARGE SCALE GENOMIC DNA]</scope>
    <source>
        <strain evidence="14 15">DSM 20688</strain>
    </source>
</reference>
<dbReference type="EC" id="2.2.1.6" evidence="4"/>
<proteinExistence type="inferred from homology"/>
<dbReference type="UniPathway" id="UPA00047">
    <property type="reaction ID" value="UER00055"/>
</dbReference>
<dbReference type="Gene3D" id="3.40.50.970">
    <property type="match status" value="2"/>
</dbReference>
<keyword evidence="6" id="KW-0274">FAD</keyword>
<dbReference type="Proteomes" id="UP000221653">
    <property type="component" value="Unassembled WGS sequence"/>
</dbReference>
<dbReference type="PANTHER" id="PTHR18968:SF13">
    <property type="entry name" value="ACETOLACTATE SYNTHASE CATALYTIC SUBUNIT, MITOCHONDRIAL"/>
    <property type="match status" value="1"/>
</dbReference>
<evidence type="ECO:0000313" key="14">
    <source>
        <dbReference type="EMBL" id="PFG27696.1"/>
    </source>
</evidence>
<dbReference type="InterPro" id="IPR029061">
    <property type="entry name" value="THDP-binding"/>
</dbReference>
<evidence type="ECO:0000256" key="4">
    <source>
        <dbReference type="ARBA" id="ARBA00013145"/>
    </source>
</evidence>
<dbReference type="AlphaFoldDB" id="A0A2A9DMV6"/>
<keyword evidence="5" id="KW-0285">Flavoprotein</keyword>
<dbReference type="InterPro" id="IPR029035">
    <property type="entry name" value="DHS-like_NAD/FAD-binding_dom"/>
</dbReference>
<comment type="caution">
    <text evidence="14">The sequence shown here is derived from an EMBL/GenBank/DDBJ whole genome shotgun (WGS) entry which is preliminary data.</text>
</comment>
<dbReference type="RefSeq" id="WP_098388863.1">
    <property type="nucleotide sequence ID" value="NZ_LS483464.1"/>
</dbReference>
<dbReference type="OrthoDB" id="3203527at2"/>
<dbReference type="EMBL" id="PDJF01000001">
    <property type="protein sequence ID" value="PFG27696.1"/>
    <property type="molecule type" value="Genomic_DNA"/>
</dbReference>
<evidence type="ECO:0000256" key="5">
    <source>
        <dbReference type="ARBA" id="ARBA00022630"/>
    </source>
</evidence>
<dbReference type="InterPro" id="IPR012000">
    <property type="entry name" value="Thiamin_PyroP_enz_cen_dom"/>
</dbReference>
<dbReference type="GO" id="GO:0030976">
    <property type="term" value="F:thiamine pyrophosphate binding"/>
    <property type="evidence" value="ECO:0007669"/>
    <property type="project" value="InterPro"/>
</dbReference>
<dbReference type="SUPFAM" id="SSF52518">
    <property type="entry name" value="Thiamin diphosphate-binding fold (THDP-binding)"/>
    <property type="match status" value="2"/>
</dbReference>
<evidence type="ECO:0000256" key="9">
    <source>
        <dbReference type="ARBA" id="ARBA00048670"/>
    </source>
</evidence>
<keyword evidence="15" id="KW-1185">Reference proteome</keyword>
<dbReference type="CDD" id="cd07035">
    <property type="entry name" value="TPP_PYR_POX_like"/>
    <property type="match status" value="1"/>
</dbReference>
<comment type="pathway">
    <text evidence="2">Amino-acid biosynthesis; L-valine biosynthesis; L-valine from pyruvate: step 1/4.</text>
</comment>
<keyword evidence="7 10" id="KW-0786">Thiamine pyrophosphate</keyword>
<dbReference type="InterPro" id="IPR012001">
    <property type="entry name" value="Thiamin_PyroP_enz_TPP-bd_dom"/>
</dbReference>
<evidence type="ECO:0000313" key="15">
    <source>
        <dbReference type="Proteomes" id="UP000221653"/>
    </source>
</evidence>
<evidence type="ECO:0000256" key="7">
    <source>
        <dbReference type="ARBA" id="ARBA00023052"/>
    </source>
</evidence>
<feature type="domain" description="Thiamine pyrophosphate enzyme TPP-binding" evidence="12">
    <location>
        <begin position="367"/>
        <end position="516"/>
    </location>
</feature>
<dbReference type="GO" id="GO:0009097">
    <property type="term" value="P:isoleucine biosynthetic process"/>
    <property type="evidence" value="ECO:0007669"/>
    <property type="project" value="UniProtKB-UniPathway"/>
</dbReference>
<evidence type="ECO:0000256" key="8">
    <source>
        <dbReference type="ARBA" id="ARBA00023304"/>
    </source>
</evidence>
<dbReference type="CDD" id="cd00568">
    <property type="entry name" value="TPP_enzymes"/>
    <property type="match status" value="1"/>
</dbReference>
<dbReference type="SUPFAM" id="SSF52467">
    <property type="entry name" value="DHS-like NAD/FAD-binding domain"/>
    <property type="match status" value="1"/>
</dbReference>
<comment type="catalytic activity">
    <reaction evidence="9">
        <text>2 pyruvate + H(+) = (2S)-2-acetolactate + CO2</text>
        <dbReference type="Rhea" id="RHEA:25249"/>
        <dbReference type="ChEBI" id="CHEBI:15361"/>
        <dbReference type="ChEBI" id="CHEBI:15378"/>
        <dbReference type="ChEBI" id="CHEBI:16526"/>
        <dbReference type="ChEBI" id="CHEBI:58476"/>
        <dbReference type="EC" id="2.2.1.6"/>
    </reaction>
</comment>
<keyword evidence="8" id="KW-0100">Branched-chain amino acid biosynthesis</keyword>
<evidence type="ECO:0000256" key="6">
    <source>
        <dbReference type="ARBA" id="ARBA00022827"/>
    </source>
</evidence>
<dbReference type="UniPathway" id="UPA00049">
    <property type="reaction ID" value="UER00059"/>
</dbReference>
<keyword evidence="8" id="KW-0028">Amino-acid biosynthesis</keyword>
<dbReference type="Gene3D" id="3.40.50.1220">
    <property type="entry name" value="TPP-binding domain"/>
    <property type="match status" value="1"/>
</dbReference>
<dbReference type="InterPro" id="IPR011766">
    <property type="entry name" value="TPP_enzyme_TPP-bd"/>
</dbReference>
<dbReference type="Pfam" id="PF00205">
    <property type="entry name" value="TPP_enzyme_M"/>
    <property type="match status" value="1"/>
</dbReference>
<dbReference type="GO" id="GO:0003984">
    <property type="term" value="F:acetolactate synthase activity"/>
    <property type="evidence" value="ECO:0007669"/>
    <property type="project" value="UniProtKB-EC"/>
</dbReference>
<gene>
    <name evidence="14" type="ORF">ATK06_0772</name>
</gene>